<organism evidence="10 11">
    <name type="scientific">Subtercola boreus</name>
    <dbReference type="NCBI Taxonomy" id="120213"/>
    <lineage>
        <taxon>Bacteria</taxon>
        <taxon>Bacillati</taxon>
        <taxon>Actinomycetota</taxon>
        <taxon>Actinomycetes</taxon>
        <taxon>Micrococcales</taxon>
        <taxon>Microbacteriaceae</taxon>
        <taxon>Subtercola</taxon>
    </lineage>
</organism>
<keyword evidence="5 7" id="KW-0472">Membrane</keyword>
<dbReference type="PANTHER" id="PTHR30572">
    <property type="entry name" value="MEMBRANE COMPONENT OF TRANSPORTER-RELATED"/>
    <property type="match status" value="1"/>
</dbReference>
<evidence type="ECO:0000256" key="2">
    <source>
        <dbReference type="ARBA" id="ARBA00022475"/>
    </source>
</evidence>
<feature type="domain" description="MacB-like periplasmic core" evidence="9">
    <location>
        <begin position="21"/>
        <end position="245"/>
    </location>
</feature>
<sequence>MSWMETFRTSWSAVHSHALRSLLTVLGILIGIAAVILTVGLGLGTQKDVSSQISSLGSNLLIVTPGSTTDTTGVRGGFGTSSTLTISDATDLASTVNSPDISGVAAEKSTSLSLVNGDTNWTTTVTGTTPSWLDVRSRTIAYGAFITDEENTASWSVIVLGSETADELFGTQNVVNRTVTISDRTFTVVGVLASAGSSSSDNLDDIAIVPFSTAATRLIGGTASNSVSTIYVQAASAGQLSGAYQETQTLLANLHSISDVADADFTIASQDALVGTATAIYQTLTVLLTGVAALSLLVGGIGVMNIMLVSVSERTREIGLRKALGAPPWAIRRQFLIEAAILGLSGGLLGAVLGIIAALTLPAALGSSIVVSVPAVVLSIGVAVAIGLVFGVYPATRAARLAPIDALRSE</sequence>
<evidence type="ECO:0000256" key="5">
    <source>
        <dbReference type="ARBA" id="ARBA00023136"/>
    </source>
</evidence>
<feature type="transmembrane region" description="Helical" evidence="7">
    <location>
        <begin position="21"/>
        <end position="43"/>
    </location>
</feature>
<dbReference type="EMBL" id="NBWZ01000001">
    <property type="protein sequence ID" value="RFA09887.1"/>
    <property type="molecule type" value="Genomic_DNA"/>
</dbReference>
<reference evidence="10 11" key="1">
    <citation type="submission" date="2017-04" db="EMBL/GenBank/DDBJ databases">
        <title>Comparative genome analysis of Subtercola boreus.</title>
        <authorList>
            <person name="Cho Y.-J."/>
            <person name="Cho A."/>
            <person name="Kim O.-S."/>
            <person name="Lee J.-I."/>
        </authorList>
    </citation>
    <scope>NUCLEOTIDE SEQUENCE [LARGE SCALE GENOMIC DNA]</scope>
    <source>
        <strain evidence="10 11">K300</strain>
    </source>
</reference>
<proteinExistence type="inferred from homology"/>
<dbReference type="Pfam" id="PF02687">
    <property type="entry name" value="FtsX"/>
    <property type="match status" value="1"/>
</dbReference>
<evidence type="ECO:0000256" key="3">
    <source>
        <dbReference type="ARBA" id="ARBA00022692"/>
    </source>
</evidence>
<evidence type="ECO:0000256" key="7">
    <source>
        <dbReference type="SAM" id="Phobius"/>
    </source>
</evidence>
<dbReference type="InterPro" id="IPR025857">
    <property type="entry name" value="MacB_PCD"/>
</dbReference>
<feature type="transmembrane region" description="Helical" evidence="7">
    <location>
        <begin position="286"/>
        <end position="311"/>
    </location>
</feature>
<evidence type="ECO:0000256" key="1">
    <source>
        <dbReference type="ARBA" id="ARBA00004651"/>
    </source>
</evidence>
<dbReference type="PANTHER" id="PTHR30572:SF4">
    <property type="entry name" value="ABC TRANSPORTER PERMEASE YTRF"/>
    <property type="match status" value="1"/>
</dbReference>
<evidence type="ECO:0000259" key="8">
    <source>
        <dbReference type="Pfam" id="PF02687"/>
    </source>
</evidence>
<dbReference type="Pfam" id="PF12704">
    <property type="entry name" value="MacB_PCD"/>
    <property type="match status" value="1"/>
</dbReference>
<dbReference type="InterPro" id="IPR003838">
    <property type="entry name" value="ABC3_permease_C"/>
</dbReference>
<keyword evidence="2" id="KW-1003">Cell membrane</keyword>
<gene>
    <name evidence="10" type="ORF">B7R54_12245</name>
</gene>
<evidence type="ECO:0000313" key="11">
    <source>
        <dbReference type="Proteomes" id="UP000256486"/>
    </source>
</evidence>
<keyword evidence="11" id="KW-1185">Reference proteome</keyword>
<dbReference type="Proteomes" id="UP000256486">
    <property type="component" value="Unassembled WGS sequence"/>
</dbReference>
<keyword evidence="3 7" id="KW-0812">Transmembrane</keyword>
<comment type="similarity">
    <text evidence="6">Belongs to the ABC-4 integral membrane protein family.</text>
</comment>
<feature type="transmembrane region" description="Helical" evidence="7">
    <location>
        <begin position="339"/>
        <end position="363"/>
    </location>
</feature>
<protein>
    <submittedName>
        <fullName evidence="10">Macrolide ABC transporter permease</fullName>
    </submittedName>
</protein>
<feature type="domain" description="ABC3 transporter permease C-terminal" evidence="8">
    <location>
        <begin position="291"/>
        <end position="402"/>
    </location>
</feature>
<dbReference type="InterPro" id="IPR050250">
    <property type="entry name" value="Macrolide_Exporter_MacB"/>
</dbReference>
<accession>A0A3E0VLX2</accession>
<evidence type="ECO:0000256" key="6">
    <source>
        <dbReference type="ARBA" id="ARBA00038076"/>
    </source>
</evidence>
<dbReference type="GO" id="GO:0022857">
    <property type="term" value="F:transmembrane transporter activity"/>
    <property type="evidence" value="ECO:0007669"/>
    <property type="project" value="TreeGrafter"/>
</dbReference>
<dbReference type="RefSeq" id="WP_116415288.1">
    <property type="nucleotide sequence ID" value="NZ_NBWZ01000001.1"/>
</dbReference>
<dbReference type="AlphaFoldDB" id="A0A3E0VLX2"/>
<name>A0A3E0VLX2_9MICO</name>
<evidence type="ECO:0000313" key="10">
    <source>
        <dbReference type="EMBL" id="RFA09887.1"/>
    </source>
</evidence>
<comment type="caution">
    <text evidence="10">The sequence shown here is derived from an EMBL/GenBank/DDBJ whole genome shotgun (WGS) entry which is preliminary data.</text>
</comment>
<dbReference type="GO" id="GO:0005886">
    <property type="term" value="C:plasma membrane"/>
    <property type="evidence" value="ECO:0007669"/>
    <property type="project" value="UniProtKB-SubCell"/>
</dbReference>
<dbReference type="OrthoDB" id="9780560at2"/>
<evidence type="ECO:0000259" key="9">
    <source>
        <dbReference type="Pfam" id="PF12704"/>
    </source>
</evidence>
<feature type="transmembrane region" description="Helical" evidence="7">
    <location>
        <begin position="369"/>
        <end position="393"/>
    </location>
</feature>
<comment type="subcellular location">
    <subcellularLocation>
        <location evidence="1">Cell membrane</location>
        <topology evidence="1">Multi-pass membrane protein</topology>
    </subcellularLocation>
</comment>
<keyword evidence="4 7" id="KW-1133">Transmembrane helix</keyword>
<evidence type="ECO:0000256" key="4">
    <source>
        <dbReference type="ARBA" id="ARBA00022989"/>
    </source>
</evidence>